<gene>
    <name evidence="17" type="ORF">C8D97_10869</name>
</gene>
<dbReference type="PANTHER" id="PTHR30046">
    <property type="entry name" value="FLAGELLAR M-RING PROTEIN"/>
    <property type="match status" value="1"/>
</dbReference>
<dbReference type="Gene3D" id="3.30.300.30">
    <property type="match status" value="1"/>
</dbReference>
<evidence type="ECO:0000256" key="5">
    <source>
        <dbReference type="ARBA" id="ARBA00017949"/>
    </source>
</evidence>
<keyword evidence="8 14" id="KW-1133">Transmembrane helix</keyword>
<keyword evidence="9 14" id="KW-0472">Membrane</keyword>
<dbReference type="RefSeq" id="WP_109763961.1">
    <property type="nucleotide sequence ID" value="NZ_QGGU01000008.1"/>
</dbReference>
<name>A0A316FN56_9GAMM</name>
<feature type="transmembrane region" description="Helical" evidence="14">
    <location>
        <begin position="454"/>
        <end position="472"/>
    </location>
</feature>
<keyword evidence="17" id="KW-0966">Cell projection</keyword>
<dbReference type="GO" id="GO:0005886">
    <property type="term" value="C:plasma membrane"/>
    <property type="evidence" value="ECO:0007669"/>
    <property type="project" value="UniProtKB-SubCell"/>
</dbReference>
<evidence type="ECO:0000256" key="13">
    <source>
        <dbReference type="SAM" id="MobiDB-lite"/>
    </source>
</evidence>
<accession>A0A316FN56</accession>
<evidence type="ECO:0000256" key="9">
    <source>
        <dbReference type="ARBA" id="ARBA00023136"/>
    </source>
</evidence>
<dbReference type="Pfam" id="PF01514">
    <property type="entry name" value="YscJ_FliF"/>
    <property type="match status" value="1"/>
</dbReference>
<reference evidence="17 18" key="1">
    <citation type="submission" date="2018-05" db="EMBL/GenBank/DDBJ databases">
        <title>Genomic Encyclopedia of Type Strains, Phase IV (KMG-IV): sequencing the most valuable type-strain genomes for metagenomic binning, comparative biology and taxonomic classification.</title>
        <authorList>
            <person name="Goeker M."/>
        </authorList>
    </citation>
    <scope>NUCLEOTIDE SEQUENCE [LARGE SCALE GENOMIC DNA]</scope>
    <source>
        <strain evidence="17 18">DSM 25350</strain>
    </source>
</reference>
<comment type="caution">
    <text evidence="17">The sequence shown here is derived from an EMBL/GenBank/DDBJ whole genome shotgun (WGS) entry which is preliminary data.</text>
</comment>
<dbReference type="PRINTS" id="PR01009">
    <property type="entry name" value="FLGMRINGFLIF"/>
</dbReference>
<dbReference type="InterPro" id="IPR013556">
    <property type="entry name" value="Flag_M-ring_C"/>
</dbReference>
<dbReference type="PANTHER" id="PTHR30046:SF0">
    <property type="entry name" value="FLAGELLAR M-RING PROTEIN"/>
    <property type="match status" value="1"/>
</dbReference>
<evidence type="ECO:0000313" key="18">
    <source>
        <dbReference type="Proteomes" id="UP000245790"/>
    </source>
</evidence>
<evidence type="ECO:0000259" key="16">
    <source>
        <dbReference type="Pfam" id="PF08345"/>
    </source>
</evidence>
<dbReference type="GO" id="GO:0009431">
    <property type="term" value="C:bacterial-type flagellum basal body, MS ring"/>
    <property type="evidence" value="ECO:0007669"/>
    <property type="project" value="InterPro"/>
</dbReference>
<dbReference type="Pfam" id="PF08345">
    <property type="entry name" value="YscJ_FliF_C"/>
    <property type="match status" value="1"/>
</dbReference>
<evidence type="ECO:0000259" key="15">
    <source>
        <dbReference type="Pfam" id="PF01514"/>
    </source>
</evidence>
<evidence type="ECO:0000256" key="8">
    <source>
        <dbReference type="ARBA" id="ARBA00022989"/>
    </source>
</evidence>
<feature type="domain" description="Flagellar M-ring C-terminal" evidence="16">
    <location>
        <begin position="257"/>
        <end position="431"/>
    </location>
</feature>
<evidence type="ECO:0000256" key="6">
    <source>
        <dbReference type="ARBA" id="ARBA00022475"/>
    </source>
</evidence>
<dbReference type="InterPro" id="IPR045851">
    <property type="entry name" value="AMP-bd_C_sf"/>
</dbReference>
<dbReference type="InterPro" id="IPR043427">
    <property type="entry name" value="YscJ/FliF"/>
</dbReference>
<evidence type="ECO:0000256" key="11">
    <source>
        <dbReference type="ARBA" id="ARBA00025936"/>
    </source>
</evidence>
<keyword evidence="18" id="KW-1185">Reference proteome</keyword>
<evidence type="ECO:0000256" key="14">
    <source>
        <dbReference type="SAM" id="Phobius"/>
    </source>
</evidence>
<feature type="region of interest" description="Disordered" evidence="13">
    <location>
        <begin position="289"/>
        <end position="321"/>
    </location>
</feature>
<comment type="subunit">
    <text evidence="11">The basal body constitutes a major portion of the flagellar organelle and consists of four rings (L,P,S, and M) mounted on a central rod. The M ring is integral to the inner membrane of the cell and may be connected to the flagellar rod via the S ring. The S (supramembrane ring) lies just distal to the M ring. The L and P rings lie in the outer membrane and the periplasmic space, respectively.</text>
</comment>
<protein>
    <recommendedName>
        <fullName evidence="5 12">Flagellar M-ring protein</fullName>
    </recommendedName>
</protein>
<dbReference type="NCBIfam" id="TIGR00206">
    <property type="entry name" value="fliF"/>
    <property type="match status" value="1"/>
</dbReference>
<organism evidence="17 18">
    <name type="scientific">Pleionea mediterranea</name>
    <dbReference type="NCBI Taxonomy" id="523701"/>
    <lineage>
        <taxon>Bacteria</taxon>
        <taxon>Pseudomonadati</taxon>
        <taxon>Pseudomonadota</taxon>
        <taxon>Gammaproteobacteria</taxon>
        <taxon>Oceanospirillales</taxon>
        <taxon>Pleioneaceae</taxon>
        <taxon>Pleionea</taxon>
    </lineage>
</organism>
<dbReference type="InterPro" id="IPR000067">
    <property type="entry name" value="FlgMring_FliF"/>
</dbReference>
<evidence type="ECO:0000256" key="1">
    <source>
        <dbReference type="ARBA" id="ARBA00003820"/>
    </source>
</evidence>
<dbReference type="EMBL" id="QGGU01000008">
    <property type="protein sequence ID" value="PWK49160.1"/>
    <property type="molecule type" value="Genomic_DNA"/>
</dbReference>
<keyword evidence="7 14" id="KW-0812">Transmembrane</keyword>
<evidence type="ECO:0000256" key="10">
    <source>
        <dbReference type="ARBA" id="ARBA00023143"/>
    </source>
</evidence>
<proteinExistence type="inferred from homology"/>
<feature type="domain" description="Flagellar M-ring N-terminal" evidence="15">
    <location>
        <begin position="52"/>
        <end position="224"/>
    </location>
</feature>
<evidence type="ECO:0000256" key="2">
    <source>
        <dbReference type="ARBA" id="ARBA00004117"/>
    </source>
</evidence>
<comment type="function">
    <text evidence="1 12">The M ring may be actively involved in energy transduction.</text>
</comment>
<evidence type="ECO:0000313" key="17">
    <source>
        <dbReference type="EMBL" id="PWK49160.1"/>
    </source>
</evidence>
<comment type="similarity">
    <text evidence="4 12">Belongs to the FliF family.</text>
</comment>
<dbReference type="OrthoDB" id="8554211at2"/>
<keyword evidence="10 12" id="KW-0975">Bacterial flagellum</keyword>
<keyword evidence="17" id="KW-0282">Flagellum</keyword>
<feature type="transmembrane region" description="Helical" evidence="14">
    <location>
        <begin position="31"/>
        <end position="51"/>
    </location>
</feature>
<comment type="subcellular location">
    <subcellularLocation>
        <location evidence="2 12">Bacterial flagellum basal body</location>
    </subcellularLocation>
    <subcellularLocation>
        <location evidence="3">Cell membrane</location>
        <topology evidence="3">Multi-pass membrane protein</topology>
    </subcellularLocation>
</comment>
<keyword evidence="6" id="KW-1003">Cell membrane</keyword>
<dbReference type="GO" id="GO:0003774">
    <property type="term" value="F:cytoskeletal motor activity"/>
    <property type="evidence" value="ECO:0007669"/>
    <property type="project" value="InterPro"/>
</dbReference>
<keyword evidence="17" id="KW-0969">Cilium</keyword>
<dbReference type="AlphaFoldDB" id="A0A316FN56"/>
<sequence length="552" mass="60367">MAEATSTELSNVSAAPNILPGMNNLGVFKQLGIMIGLAASVALGVFIVLWGSEPDMRPLGNLDAGSSLDVVSYLDQSNVKYKLDGNGMILVPQDRYQRIKMELAGQGVNLNAQTDQYLNKETGFGVSQRLEKARLKRSQELQLAKTIGDFNGIRAAKVHLALPKETAFLKHKRKPRASVLLNLYGNRQLDEEQVRAIVDLVTGSVANLEAERVTVTDQLGRLLHSGSQSQQERETNREIKLTREQQADYRDKIEQILLPIVGEGNYTVQVNVDMDFTKTEQTQQVFNPELPAVRSERTMEDQSATAGASGIPGALSNQPPAAANIPETLQQDAGNQADNATAETQTPVNRRVEAERNYDLDTTISHIKQQVGVIRKVSVSVGLDYIDNPQDPTTQVPMSNDQITNITRLIRGAIGYNPNRGDQVEVESFNFVRPEALPTPAPLAFYEQPLFQALWKPVTALLLGLVLIFGLLKPLMSKLTKQPDVPVGTRQEDDFNMGEMGADTLSLGSDPALELPGPQIAGSPKSEKAKGVAGQDPTMVAQLVKNWVEEDE</sequence>
<evidence type="ECO:0000256" key="3">
    <source>
        <dbReference type="ARBA" id="ARBA00004651"/>
    </source>
</evidence>
<dbReference type="PIRSF" id="PIRSF004862">
    <property type="entry name" value="FliF"/>
    <property type="match status" value="1"/>
</dbReference>
<dbReference type="GO" id="GO:0071973">
    <property type="term" value="P:bacterial-type flagellum-dependent cell motility"/>
    <property type="evidence" value="ECO:0007669"/>
    <property type="project" value="InterPro"/>
</dbReference>
<evidence type="ECO:0000256" key="7">
    <source>
        <dbReference type="ARBA" id="ARBA00022692"/>
    </source>
</evidence>
<evidence type="ECO:0000256" key="12">
    <source>
        <dbReference type="PIRNR" id="PIRNR004862"/>
    </source>
</evidence>
<dbReference type="InterPro" id="IPR006182">
    <property type="entry name" value="FliF_N_dom"/>
</dbReference>
<dbReference type="Proteomes" id="UP000245790">
    <property type="component" value="Unassembled WGS sequence"/>
</dbReference>
<feature type="region of interest" description="Disordered" evidence="13">
    <location>
        <begin position="482"/>
        <end position="535"/>
    </location>
</feature>
<evidence type="ECO:0000256" key="4">
    <source>
        <dbReference type="ARBA" id="ARBA00007971"/>
    </source>
</evidence>